<keyword evidence="2" id="KW-0946">Virion</keyword>
<feature type="region of interest" description="Disordered" evidence="3">
    <location>
        <begin position="47"/>
        <end position="179"/>
    </location>
</feature>
<protein>
    <submittedName>
        <fullName evidence="4">VP6</fullName>
    </submittedName>
</protein>
<feature type="compositionally biased region" description="Basic and acidic residues" evidence="3">
    <location>
        <begin position="99"/>
        <end position="154"/>
    </location>
</feature>
<organism evidence="4">
    <name type="scientific">Bukakata virus</name>
    <dbReference type="NCBI Taxonomy" id="2547355"/>
    <lineage>
        <taxon>Viruses</taxon>
        <taxon>Riboviria</taxon>
        <taxon>Orthornavirae</taxon>
        <taxon>Duplornaviricota</taxon>
        <taxon>Resentoviricetes</taxon>
        <taxon>Reovirales</taxon>
        <taxon>Sedoreoviridae</taxon>
        <taxon>Orbivirus</taxon>
        <taxon>Orbivirus chobarense</taxon>
        <taxon>Chobar Gorge virus</taxon>
    </lineage>
</organism>
<dbReference type="Pfam" id="PF01516">
    <property type="entry name" value="Orbi_VP6"/>
    <property type="match status" value="1"/>
</dbReference>
<evidence type="ECO:0000256" key="1">
    <source>
        <dbReference type="ARBA" id="ARBA00004328"/>
    </source>
</evidence>
<dbReference type="GO" id="GO:0005198">
    <property type="term" value="F:structural molecule activity"/>
    <property type="evidence" value="ECO:0007669"/>
    <property type="project" value="InterPro"/>
</dbReference>
<dbReference type="GO" id="GO:0019028">
    <property type="term" value="C:viral capsid"/>
    <property type="evidence" value="ECO:0007669"/>
    <property type="project" value="InterPro"/>
</dbReference>
<feature type="compositionally biased region" description="Polar residues" evidence="3">
    <location>
        <begin position="47"/>
        <end position="61"/>
    </location>
</feature>
<proteinExistence type="predicted"/>
<evidence type="ECO:0000256" key="2">
    <source>
        <dbReference type="ARBA" id="ARBA00022844"/>
    </source>
</evidence>
<evidence type="ECO:0000256" key="3">
    <source>
        <dbReference type="SAM" id="MobiDB-lite"/>
    </source>
</evidence>
<sequence>MSRVTLLAPGDVVRSCEAELAQRNINVRVVSWEEVVEADTEVVANQSVQGRPINGTVQPKNLRTDAGNDQGAVRGQAPETRTAHEDAVAPHDSGAARMCPEHEATDAQNDRRTDSRDAAQHQPKRDEAVAGSDKGRANSHTHGVEKTRKGEGGEAVRISKGGGGGTANGASVADTTTPGGKTLVYVADQRICDRLAGEIVADVRVFPSAPETAKDAIFVSLGAALLKSLGVPKDAVSRQKDAQTRLRRLEKTGHKIEIQHYESISTLHDDFGKSEKEEPKTVRSGVVFVSNDPALAVSAPIVFTVPTGDTTWKDTMRRVTSRRNVRVYRGEAAEAKQQLLALVDAI</sequence>
<dbReference type="InterPro" id="IPR001399">
    <property type="entry name" value="Orbi_VP6"/>
</dbReference>
<comment type="subcellular location">
    <subcellularLocation>
        <location evidence="1">Virion</location>
    </subcellularLocation>
</comment>
<reference evidence="4" key="1">
    <citation type="journal article" date="2019" name="Viruses">
        <title>Discovery and Characterization of Bukakata orbivirus (Reoviridae:Orbivirus), a Novel Virus from a Ugandan Bat.</title>
        <authorList>
            <person name="Fagre A.C."/>
            <person name="Lee J.S."/>
            <person name="Kityo R.M."/>
            <person name="Bergren N.A."/>
            <person name="Mossel E.C."/>
            <person name="Nakayiki T."/>
            <person name="Nalikka B."/>
            <person name="Nyakarahuka L."/>
            <person name="Gilbert A.T."/>
            <person name="Peterhans J.K."/>
            <person name="Crabtree M.B."/>
            <person name="Towner J.S."/>
            <person name="Amman B.R."/>
            <person name="Sealy T.K."/>
            <person name="Schuh A.J."/>
            <person name="Nichol S.T."/>
            <person name="Lutwama J.J."/>
            <person name="Miller B.R."/>
            <person name="Kading R.C."/>
        </authorList>
    </citation>
    <scope>NUCLEOTIDE SEQUENCE</scope>
    <source>
        <strain evidence="4">UGA432</strain>
    </source>
</reference>
<dbReference type="EMBL" id="MK359223">
    <property type="protein sequence ID" value="QBL15259.1"/>
    <property type="molecule type" value="Genomic_RNA"/>
</dbReference>
<evidence type="ECO:0000313" key="4">
    <source>
        <dbReference type="EMBL" id="QBL15259.1"/>
    </source>
</evidence>
<name>A0A482A5G7_9REOV</name>
<accession>A0A482A5G7</accession>